<dbReference type="AlphaFoldDB" id="A0A0K9XCQ0"/>
<name>A0A0K9XCQ0_9ACTN</name>
<protein>
    <submittedName>
        <fullName evidence="2">Uncharacterized protein</fullName>
    </submittedName>
</protein>
<dbReference type="RefSeq" id="WP_049717513.1">
    <property type="nucleotide sequence ID" value="NZ_LFXA01000012.1"/>
</dbReference>
<evidence type="ECO:0000256" key="1">
    <source>
        <dbReference type="SAM" id="MobiDB-lite"/>
    </source>
</evidence>
<comment type="caution">
    <text evidence="2">The sequence shown here is derived from an EMBL/GenBank/DDBJ whole genome shotgun (WGS) entry which is preliminary data.</text>
</comment>
<evidence type="ECO:0000313" key="2">
    <source>
        <dbReference type="EMBL" id="KNB50911.1"/>
    </source>
</evidence>
<proteinExistence type="predicted"/>
<dbReference type="EMBL" id="LFXA01000012">
    <property type="protein sequence ID" value="KNB50911.1"/>
    <property type="molecule type" value="Genomic_DNA"/>
</dbReference>
<reference evidence="3" key="1">
    <citation type="submission" date="2015-07" db="EMBL/GenBank/DDBJ databases">
        <title>Draft genome sequence of Streptomyces sp. CMAA 1322, a bacterium isolated from Caatinga biome, from dry forest semiarid of Brazil.</title>
        <authorList>
            <person name="Santos S.N."/>
            <person name="Gacesa R."/>
            <person name="Taketani R.G."/>
            <person name="Long P.F."/>
            <person name="Melo I.S."/>
        </authorList>
    </citation>
    <scope>NUCLEOTIDE SEQUENCE [LARGE SCALE GENOMIC DNA]</scope>
    <source>
        <strain evidence="3">CMAA 1322</strain>
    </source>
</reference>
<gene>
    <name evidence="2" type="ORF">AC230_19145</name>
</gene>
<accession>A0A0K9XCQ0</accession>
<feature type="region of interest" description="Disordered" evidence="1">
    <location>
        <begin position="26"/>
        <end position="64"/>
    </location>
</feature>
<evidence type="ECO:0000313" key="3">
    <source>
        <dbReference type="Proteomes" id="UP000037288"/>
    </source>
</evidence>
<sequence length="64" mass="6740">MLDDPSPEPGHLRQQVAVAAGLIESPNKWVPGRPNARAISSGSKSASRPFGTRDAIARTGWSVS</sequence>
<organism evidence="2 3">
    <name type="scientific">Streptomyces caatingaensis</name>
    <dbReference type="NCBI Taxonomy" id="1678637"/>
    <lineage>
        <taxon>Bacteria</taxon>
        <taxon>Bacillati</taxon>
        <taxon>Actinomycetota</taxon>
        <taxon>Actinomycetes</taxon>
        <taxon>Kitasatosporales</taxon>
        <taxon>Streptomycetaceae</taxon>
        <taxon>Streptomyces</taxon>
    </lineage>
</organism>
<dbReference type="Proteomes" id="UP000037288">
    <property type="component" value="Unassembled WGS sequence"/>
</dbReference>
<keyword evidence="3" id="KW-1185">Reference proteome</keyword>